<keyword evidence="5" id="KW-1185">Reference proteome</keyword>
<organism evidence="3 4">
    <name type="scientific">Paraburkholderia silvatlantica</name>
    <dbReference type="NCBI Taxonomy" id="321895"/>
    <lineage>
        <taxon>Bacteria</taxon>
        <taxon>Pseudomonadati</taxon>
        <taxon>Pseudomonadota</taxon>
        <taxon>Betaproteobacteria</taxon>
        <taxon>Burkholderiales</taxon>
        <taxon>Burkholderiaceae</taxon>
        <taxon>Paraburkholderia</taxon>
    </lineage>
</organism>
<dbReference type="Proteomes" id="UP000533533">
    <property type="component" value="Unassembled WGS sequence"/>
</dbReference>
<evidence type="ECO:0000313" key="4">
    <source>
        <dbReference type="Proteomes" id="UP000247772"/>
    </source>
</evidence>
<dbReference type="EMBL" id="QJSQ01000041">
    <property type="protein sequence ID" value="PYE14089.1"/>
    <property type="molecule type" value="Genomic_DNA"/>
</dbReference>
<evidence type="ECO:0000313" key="3">
    <source>
        <dbReference type="EMBL" id="PYE14089.1"/>
    </source>
</evidence>
<proteinExistence type="predicted"/>
<keyword evidence="1" id="KW-1133">Transmembrane helix</keyword>
<evidence type="ECO:0000313" key="2">
    <source>
        <dbReference type="EMBL" id="MBB2926670.1"/>
    </source>
</evidence>
<keyword evidence="1" id="KW-0472">Membrane</keyword>
<evidence type="ECO:0000256" key="1">
    <source>
        <dbReference type="SAM" id="Phobius"/>
    </source>
</evidence>
<sequence>MASRSSARPESLPGILGSVTVTAIAMIAMSAMAGAGLGDMAIRCGYERYETQVISVIQLAREFFTRRLDHRH</sequence>
<accession>A0A2U1AMZ2</accession>
<name>A0A2U1AMZ2_9BURK</name>
<dbReference type="Proteomes" id="UP000247772">
    <property type="component" value="Unassembled WGS sequence"/>
</dbReference>
<evidence type="ECO:0000313" key="5">
    <source>
        <dbReference type="Proteomes" id="UP000533533"/>
    </source>
</evidence>
<reference evidence="3 4" key="1">
    <citation type="submission" date="2018-06" db="EMBL/GenBank/DDBJ databases">
        <title>Genomic Encyclopedia of Type Strains, Phase IV (KMG-V): Genome sequencing to study the core and pangenomes of soil and plant-associated prokaryotes.</title>
        <authorList>
            <person name="Whitman W."/>
        </authorList>
    </citation>
    <scope>NUCLEOTIDE SEQUENCE [LARGE SCALE GENOMIC DNA]</scope>
    <source>
        <strain evidence="3 4">SRCL-318</strain>
        <strain evidence="2 5">SRMrh-85</strain>
    </source>
</reference>
<feature type="transmembrane region" description="Helical" evidence="1">
    <location>
        <begin position="15"/>
        <end position="38"/>
    </location>
</feature>
<dbReference type="EMBL" id="JACHVZ010000003">
    <property type="protein sequence ID" value="MBB2926670.1"/>
    <property type="molecule type" value="Genomic_DNA"/>
</dbReference>
<keyword evidence="1" id="KW-0812">Transmembrane</keyword>
<dbReference type="AlphaFoldDB" id="A0A2U1AMZ2"/>
<protein>
    <submittedName>
        <fullName evidence="2">D-methionine transport system permease protein</fullName>
    </submittedName>
</protein>
<comment type="caution">
    <text evidence="3">The sequence shown here is derived from an EMBL/GenBank/DDBJ whole genome shotgun (WGS) entry which is preliminary data.</text>
</comment>
<gene>
    <name evidence="3" type="ORF">C7410_14122</name>
    <name evidence="2" type="ORF">FHX59_001079</name>
</gene>